<dbReference type="SUPFAM" id="SSF144083">
    <property type="entry name" value="Magnesium transport protein CorA, transmembrane region"/>
    <property type="match status" value="1"/>
</dbReference>
<evidence type="ECO:0000256" key="3">
    <source>
        <dbReference type="ARBA" id="ARBA00022989"/>
    </source>
</evidence>
<evidence type="ECO:0000313" key="8">
    <source>
        <dbReference type="Proteomes" id="UP000800235"/>
    </source>
</evidence>
<keyword evidence="4 6" id="KW-0472">Membrane</keyword>
<keyword evidence="8" id="KW-1185">Reference proteome</keyword>
<dbReference type="Pfam" id="PF12796">
    <property type="entry name" value="Ank_2"/>
    <property type="match status" value="1"/>
</dbReference>
<dbReference type="PANTHER" id="PTHR47685">
    <property type="entry name" value="MAGNESIUM TRANSPORT PROTEIN CORA"/>
    <property type="match status" value="1"/>
</dbReference>
<evidence type="ECO:0008006" key="9">
    <source>
        <dbReference type="Google" id="ProtNLM"/>
    </source>
</evidence>
<comment type="caution">
    <text evidence="7">The sequence shown here is derived from an EMBL/GenBank/DDBJ whole genome shotgun (WGS) entry which is preliminary data.</text>
</comment>
<dbReference type="Gene3D" id="1.25.40.20">
    <property type="entry name" value="Ankyrin repeat-containing domain"/>
    <property type="match status" value="1"/>
</dbReference>
<dbReference type="InterPro" id="IPR002110">
    <property type="entry name" value="Ankyrin_rpt"/>
</dbReference>
<dbReference type="PANTHER" id="PTHR47685:SF1">
    <property type="entry name" value="MAGNESIUM TRANSPORT PROTEIN CORA"/>
    <property type="match status" value="1"/>
</dbReference>
<dbReference type="PROSITE" id="PS50297">
    <property type="entry name" value="ANK_REP_REGION"/>
    <property type="match status" value="1"/>
</dbReference>
<evidence type="ECO:0000256" key="5">
    <source>
        <dbReference type="PROSITE-ProRule" id="PRU00023"/>
    </source>
</evidence>
<reference evidence="7" key="1">
    <citation type="journal article" date="2020" name="Stud. Mycol.">
        <title>101 Dothideomycetes genomes: a test case for predicting lifestyles and emergence of pathogens.</title>
        <authorList>
            <person name="Haridas S."/>
            <person name="Albert R."/>
            <person name="Binder M."/>
            <person name="Bloem J."/>
            <person name="Labutti K."/>
            <person name="Salamov A."/>
            <person name="Andreopoulos B."/>
            <person name="Baker S."/>
            <person name="Barry K."/>
            <person name="Bills G."/>
            <person name="Bluhm B."/>
            <person name="Cannon C."/>
            <person name="Castanera R."/>
            <person name="Culley D."/>
            <person name="Daum C."/>
            <person name="Ezra D."/>
            <person name="Gonzalez J."/>
            <person name="Henrissat B."/>
            <person name="Kuo A."/>
            <person name="Liang C."/>
            <person name="Lipzen A."/>
            <person name="Lutzoni F."/>
            <person name="Magnuson J."/>
            <person name="Mondo S."/>
            <person name="Nolan M."/>
            <person name="Ohm R."/>
            <person name="Pangilinan J."/>
            <person name="Park H.-J."/>
            <person name="Ramirez L."/>
            <person name="Alfaro M."/>
            <person name="Sun H."/>
            <person name="Tritt A."/>
            <person name="Yoshinaga Y."/>
            <person name="Zwiers L.-H."/>
            <person name="Turgeon B."/>
            <person name="Goodwin S."/>
            <person name="Spatafora J."/>
            <person name="Crous P."/>
            <person name="Grigoriev I."/>
        </authorList>
    </citation>
    <scope>NUCLEOTIDE SEQUENCE</scope>
    <source>
        <strain evidence="7">CBS 130266</strain>
    </source>
</reference>
<organism evidence="7 8">
    <name type="scientific">Tothia fuscella</name>
    <dbReference type="NCBI Taxonomy" id="1048955"/>
    <lineage>
        <taxon>Eukaryota</taxon>
        <taxon>Fungi</taxon>
        <taxon>Dikarya</taxon>
        <taxon>Ascomycota</taxon>
        <taxon>Pezizomycotina</taxon>
        <taxon>Dothideomycetes</taxon>
        <taxon>Pleosporomycetidae</taxon>
        <taxon>Venturiales</taxon>
        <taxon>Cylindrosympodiaceae</taxon>
        <taxon>Tothia</taxon>
    </lineage>
</organism>
<gene>
    <name evidence="7" type="ORF">EJ08DRAFT_224342</name>
</gene>
<protein>
    <recommendedName>
        <fullName evidence="9">Ankyrin repeat protein</fullName>
    </recommendedName>
</protein>
<dbReference type="SUPFAM" id="SSF48403">
    <property type="entry name" value="Ankyrin repeat"/>
    <property type="match status" value="1"/>
</dbReference>
<dbReference type="SUPFAM" id="SSF53474">
    <property type="entry name" value="alpha/beta-Hydrolases"/>
    <property type="match status" value="1"/>
</dbReference>
<dbReference type="EMBL" id="MU007011">
    <property type="protein sequence ID" value="KAF2436054.1"/>
    <property type="molecule type" value="Genomic_DNA"/>
</dbReference>
<dbReference type="InterPro" id="IPR050829">
    <property type="entry name" value="CorA_MIT"/>
</dbReference>
<keyword evidence="2 6" id="KW-0812">Transmembrane</keyword>
<accession>A0A9P4U2R8</accession>
<dbReference type="Gene3D" id="3.40.50.1820">
    <property type="entry name" value="alpha/beta hydrolase"/>
    <property type="match status" value="1"/>
</dbReference>
<evidence type="ECO:0000256" key="6">
    <source>
        <dbReference type="SAM" id="Phobius"/>
    </source>
</evidence>
<dbReference type="Gene3D" id="1.20.58.340">
    <property type="entry name" value="Magnesium transport protein CorA, transmembrane region"/>
    <property type="match status" value="1"/>
</dbReference>
<keyword evidence="5" id="KW-0040">ANK repeat</keyword>
<keyword evidence="3 6" id="KW-1133">Transmembrane helix</keyword>
<feature type="repeat" description="ANK" evidence="5">
    <location>
        <begin position="269"/>
        <end position="304"/>
    </location>
</feature>
<proteinExistence type="predicted"/>
<sequence length="1069" mass="121397">MLTGAISHLRVLNFQYDPNAGRGGLKAHLERAASRLRELVQERIKDLEHRPIIFVAHGYGGLIVMKALVEENISSRTVGVLCLATPFRIDDRSLALPSFPWSARSTNDASVLRDLLAEYRNSPNAKRIQFQCFYESKGMKELNGVAVPHGFVVPRAAAVLGDPNSLAFALDATYESINKYTGPLDHNFELVSDVLQGLVDRTFPERLAQAIAIGDDKCVNAIITQHSGAIATDERLVAALANSISKGSLKTLKLLLGHHININLPLNAQKETALMLAVQASERHRADMVRLLLEKGANISAQNTMKMTALDIAKSAHLDDIKMLLEERPPLVGPLLKRRTFEQDHLRVPKQMLEDFGTASAFHGRIADIYEYAGRERTFLRLPSVQDMIYEHGPRHLMNRATSKETETGEKKFRWLHIPANNLVWMKDLIQRTYYERYPEDDYDKEYFFKKCGDVLDRSLWESQVNSSPIDHLSHIRYLAPRCRVMSCKAMFSNACDRANRLLVDLRDPGGDRSPSVDMIFSMPYLHYEESKKRERMAATINQVRRVSRRHPNRPEEKEPDENLIWAYLQGDIPLHCRRTLDQYHYDSLDSDASVKSDSQPRNSDQVVQRFMGAQEKWKDEDANVLMVDQLWMVLLEDDTLITSFPQRWGHTERHESNATKLADFAGMISKELSNESRQPLTSAYDMILLIIDIVTTSLFDGAVHRNEKLRFFEFFERRIQEVTNSEAELFSHLKQQLGKHLEKSDDTLRNLLDELLDISIEVDLINEIKDIQDELEIIDSILACQSGVLEQMGDLFTYRDPDDKQRPSPQTVNKYNKIVESVEQRRLKINKMGANAKRTHKAVNISTKLSISFAKLTSVQLTNLFDLKQKQANVLEAHYARKVAQVKYTSSCLTGCLRSKDSGRQSTTLMIFTVVTIVFLPLSFMSSFYALSVKEYPRDPTNQNQISLPLQYVAARVLGIGMVIAFVIVALGFFVNSLIIGFPAWPDIAILKALFQCSPSSKRSAEHKTFTAERTPLRDTASVISWTSYAPRSTSKSTIATQLSQMLRLSRQNTADTEAEKKTRLFAV</sequence>
<dbReference type="InterPro" id="IPR045863">
    <property type="entry name" value="CorA_TM1_TM2"/>
</dbReference>
<dbReference type="SMART" id="SM00248">
    <property type="entry name" value="ANK"/>
    <property type="match status" value="2"/>
</dbReference>
<dbReference type="InterPro" id="IPR029058">
    <property type="entry name" value="AB_hydrolase_fold"/>
</dbReference>
<comment type="subcellular location">
    <subcellularLocation>
        <location evidence="1">Membrane</location>
        <topology evidence="1">Multi-pass membrane protein</topology>
    </subcellularLocation>
</comment>
<feature type="transmembrane region" description="Helical" evidence="6">
    <location>
        <begin position="909"/>
        <end position="933"/>
    </location>
</feature>
<dbReference type="AlphaFoldDB" id="A0A9P4U2R8"/>
<dbReference type="OrthoDB" id="341259at2759"/>
<name>A0A9P4U2R8_9PEZI</name>
<evidence type="ECO:0000256" key="4">
    <source>
        <dbReference type="ARBA" id="ARBA00023136"/>
    </source>
</evidence>
<dbReference type="Proteomes" id="UP000800235">
    <property type="component" value="Unassembled WGS sequence"/>
</dbReference>
<evidence type="ECO:0000256" key="2">
    <source>
        <dbReference type="ARBA" id="ARBA00022692"/>
    </source>
</evidence>
<evidence type="ECO:0000256" key="1">
    <source>
        <dbReference type="ARBA" id="ARBA00004141"/>
    </source>
</evidence>
<feature type="transmembrane region" description="Helical" evidence="6">
    <location>
        <begin position="953"/>
        <end position="976"/>
    </location>
</feature>
<dbReference type="InterPro" id="IPR036770">
    <property type="entry name" value="Ankyrin_rpt-contain_sf"/>
</dbReference>
<evidence type="ECO:0000313" key="7">
    <source>
        <dbReference type="EMBL" id="KAF2436054.1"/>
    </source>
</evidence>
<dbReference type="GO" id="GO:0016020">
    <property type="term" value="C:membrane"/>
    <property type="evidence" value="ECO:0007669"/>
    <property type="project" value="UniProtKB-SubCell"/>
</dbReference>
<dbReference type="PROSITE" id="PS50088">
    <property type="entry name" value="ANK_REPEAT"/>
    <property type="match status" value="1"/>
</dbReference>